<name>A0ACB8SPA0_9AGAM</name>
<evidence type="ECO:0000313" key="2">
    <source>
        <dbReference type="Proteomes" id="UP000814140"/>
    </source>
</evidence>
<reference evidence="1" key="1">
    <citation type="submission" date="2021-03" db="EMBL/GenBank/DDBJ databases">
        <authorList>
            <consortium name="DOE Joint Genome Institute"/>
            <person name="Ahrendt S."/>
            <person name="Looney B.P."/>
            <person name="Miyauchi S."/>
            <person name="Morin E."/>
            <person name="Drula E."/>
            <person name="Courty P.E."/>
            <person name="Chicoki N."/>
            <person name="Fauchery L."/>
            <person name="Kohler A."/>
            <person name="Kuo A."/>
            <person name="Labutti K."/>
            <person name="Pangilinan J."/>
            <person name="Lipzen A."/>
            <person name="Riley R."/>
            <person name="Andreopoulos W."/>
            <person name="He G."/>
            <person name="Johnson J."/>
            <person name="Barry K.W."/>
            <person name="Grigoriev I.V."/>
            <person name="Nagy L."/>
            <person name="Hibbett D."/>
            <person name="Henrissat B."/>
            <person name="Matheny P.B."/>
            <person name="Labbe J."/>
            <person name="Martin F."/>
        </authorList>
    </citation>
    <scope>NUCLEOTIDE SEQUENCE</scope>
    <source>
        <strain evidence="1">HHB10654</strain>
    </source>
</reference>
<protein>
    <submittedName>
        <fullName evidence="1">Uncharacterized protein</fullName>
    </submittedName>
</protein>
<accession>A0ACB8SPA0</accession>
<gene>
    <name evidence="1" type="ORF">BV25DRAFT_1994627</name>
</gene>
<dbReference type="EMBL" id="MU277240">
    <property type="protein sequence ID" value="KAI0058037.1"/>
    <property type="molecule type" value="Genomic_DNA"/>
</dbReference>
<sequence length="130" mass="15247">MELCKVIFNLKPQLMYRPTVVLPEPVTVDVDMLSDPWKDGARRHHRASRPNEARSRFLRIPAVVLLRVSESFSFRLPRSDDGNRLKRDNGNRPRRDDSNRPRREDSNRPVRDPGQQRGSGKQSLFRQSTW</sequence>
<reference evidence="1" key="2">
    <citation type="journal article" date="2022" name="New Phytol.">
        <title>Evolutionary transition to the ectomycorrhizal habit in the genomes of a hyperdiverse lineage of mushroom-forming fungi.</title>
        <authorList>
            <person name="Looney B."/>
            <person name="Miyauchi S."/>
            <person name="Morin E."/>
            <person name="Drula E."/>
            <person name="Courty P.E."/>
            <person name="Kohler A."/>
            <person name="Kuo A."/>
            <person name="LaButti K."/>
            <person name="Pangilinan J."/>
            <person name="Lipzen A."/>
            <person name="Riley R."/>
            <person name="Andreopoulos W."/>
            <person name="He G."/>
            <person name="Johnson J."/>
            <person name="Nolan M."/>
            <person name="Tritt A."/>
            <person name="Barry K.W."/>
            <person name="Grigoriev I.V."/>
            <person name="Nagy L.G."/>
            <person name="Hibbett D."/>
            <person name="Henrissat B."/>
            <person name="Matheny P.B."/>
            <person name="Labbe J."/>
            <person name="Martin F.M."/>
        </authorList>
    </citation>
    <scope>NUCLEOTIDE SEQUENCE</scope>
    <source>
        <strain evidence="1">HHB10654</strain>
    </source>
</reference>
<comment type="caution">
    <text evidence="1">The sequence shown here is derived from an EMBL/GenBank/DDBJ whole genome shotgun (WGS) entry which is preliminary data.</text>
</comment>
<evidence type="ECO:0000313" key="1">
    <source>
        <dbReference type="EMBL" id="KAI0058037.1"/>
    </source>
</evidence>
<dbReference type="Proteomes" id="UP000814140">
    <property type="component" value="Unassembled WGS sequence"/>
</dbReference>
<organism evidence="1 2">
    <name type="scientific">Artomyces pyxidatus</name>
    <dbReference type="NCBI Taxonomy" id="48021"/>
    <lineage>
        <taxon>Eukaryota</taxon>
        <taxon>Fungi</taxon>
        <taxon>Dikarya</taxon>
        <taxon>Basidiomycota</taxon>
        <taxon>Agaricomycotina</taxon>
        <taxon>Agaricomycetes</taxon>
        <taxon>Russulales</taxon>
        <taxon>Auriscalpiaceae</taxon>
        <taxon>Artomyces</taxon>
    </lineage>
</organism>
<proteinExistence type="predicted"/>
<keyword evidence="2" id="KW-1185">Reference proteome</keyword>